<dbReference type="Pfam" id="PF13426">
    <property type="entry name" value="PAS_9"/>
    <property type="match status" value="1"/>
</dbReference>
<dbReference type="Gene3D" id="3.30.450.20">
    <property type="entry name" value="PAS domain"/>
    <property type="match status" value="1"/>
</dbReference>
<evidence type="ECO:0000313" key="2">
    <source>
        <dbReference type="EMBL" id="GAG45478.1"/>
    </source>
</evidence>
<organism evidence="2">
    <name type="scientific">marine sediment metagenome</name>
    <dbReference type="NCBI Taxonomy" id="412755"/>
    <lineage>
        <taxon>unclassified sequences</taxon>
        <taxon>metagenomes</taxon>
        <taxon>ecological metagenomes</taxon>
    </lineage>
</organism>
<feature type="domain" description="PAS" evidence="1">
    <location>
        <begin position="9"/>
        <end position="54"/>
    </location>
</feature>
<proteinExistence type="predicted"/>
<comment type="caution">
    <text evidence="2">The sequence shown here is derived from an EMBL/GenBank/DDBJ whole genome shotgun (WGS) entry which is preliminary data.</text>
</comment>
<dbReference type="InterPro" id="IPR035965">
    <property type="entry name" value="PAS-like_dom_sf"/>
</dbReference>
<accession>X0Y9T9</accession>
<protein>
    <recommendedName>
        <fullName evidence="1">PAS domain-containing protein</fullName>
    </recommendedName>
</protein>
<reference evidence="2" key="1">
    <citation type="journal article" date="2014" name="Front. Microbiol.">
        <title>High frequency of phylogenetically diverse reductive dehalogenase-homologous genes in deep subseafloor sedimentary metagenomes.</title>
        <authorList>
            <person name="Kawai M."/>
            <person name="Futagami T."/>
            <person name="Toyoda A."/>
            <person name="Takaki Y."/>
            <person name="Nishi S."/>
            <person name="Hori S."/>
            <person name="Arai W."/>
            <person name="Tsubouchi T."/>
            <person name="Morono Y."/>
            <person name="Uchiyama I."/>
            <person name="Ito T."/>
            <person name="Fujiyama A."/>
            <person name="Inagaki F."/>
            <person name="Takami H."/>
        </authorList>
    </citation>
    <scope>NUCLEOTIDE SEQUENCE</scope>
    <source>
        <strain evidence="2">Expedition CK06-06</strain>
    </source>
</reference>
<dbReference type="PROSITE" id="PS50112">
    <property type="entry name" value="PAS"/>
    <property type="match status" value="1"/>
</dbReference>
<sequence>MTIDEDAKYIDFIKDIYENSKIGIFVLDPQFKVIWINRAIENFFAIKREEIVGKDKRRIIKKHIQYISPNSENHNQKMKIPGINNFSVGDLICHILPSDKRKECWLEYYSQPIKSGRYTGGKIEQYIDITDYKKTEKRNSEYVKELEIISEKE</sequence>
<dbReference type="EMBL" id="BARS01051444">
    <property type="protein sequence ID" value="GAG45478.1"/>
    <property type="molecule type" value="Genomic_DNA"/>
</dbReference>
<dbReference type="CDD" id="cd00130">
    <property type="entry name" value="PAS"/>
    <property type="match status" value="1"/>
</dbReference>
<dbReference type="NCBIfam" id="TIGR00229">
    <property type="entry name" value="sensory_box"/>
    <property type="match status" value="1"/>
</dbReference>
<gene>
    <name evidence="2" type="ORF">S01H1_76632</name>
</gene>
<dbReference type="InterPro" id="IPR000014">
    <property type="entry name" value="PAS"/>
</dbReference>
<dbReference type="SMART" id="SM00091">
    <property type="entry name" value="PAS"/>
    <property type="match status" value="1"/>
</dbReference>
<feature type="non-terminal residue" evidence="2">
    <location>
        <position position="153"/>
    </location>
</feature>
<dbReference type="SUPFAM" id="SSF55785">
    <property type="entry name" value="PYP-like sensor domain (PAS domain)"/>
    <property type="match status" value="2"/>
</dbReference>
<evidence type="ECO:0000259" key="1">
    <source>
        <dbReference type="PROSITE" id="PS50112"/>
    </source>
</evidence>
<dbReference type="AlphaFoldDB" id="X0Y9T9"/>
<name>X0Y9T9_9ZZZZ</name>